<evidence type="ECO:0000313" key="2">
    <source>
        <dbReference type="EMBL" id="OCF36982.1"/>
    </source>
</evidence>
<evidence type="ECO:0000256" key="1">
    <source>
        <dbReference type="SAM" id="MobiDB-lite"/>
    </source>
</evidence>
<dbReference type="EMBL" id="KI669494">
    <property type="protein sequence ID" value="OCF36982.1"/>
    <property type="molecule type" value="Genomic_DNA"/>
</dbReference>
<feature type="compositionally biased region" description="Gly residues" evidence="1">
    <location>
        <begin position="1"/>
        <end position="11"/>
    </location>
</feature>
<keyword evidence="3" id="KW-1185">Reference proteome</keyword>
<feature type="region of interest" description="Disordered" evidence="1">
    <location>
        <begin position="141"/>
        <end position="160"/>
    </location>
</feature>
<feature type="region of interest" description="Disordered" evidence="1">
    <location>
        <begin position="61"/>
        <end position="80"/>
    </location>
</feature>
<sequence length="496" mass="53439">MSIKGRSGGGWESAPSVKTDQSAMEAEGGDTIRPLVQDLVRQMQNTAVSFDEVTNHLLRGRERECSRSTSSPSPSRRDYSFSTSANASLFGQDISTEVPGLSSINLPNLSDKDLASQCNDLEKEVLLLHLRKLLEAVERYHHQSRNTTAAPAAIGSDMGTNTRAQTQYDDGSTPSSVLVSGTSAGAGTDVATPQPSRSAIVERSELLIETLDALTASYRHEDAESVLSPRMVEPYRSYKADSDALAQLVRSHYTQDSSAQGSCTDEQSQAFKMCKEKVNRHLGTFIRTGAQCLSKLSDQIYSSAVDNTRKAIVYDSVIMSTKIPISSEAKRAATIVDPGGRIRHMNPESHQFASEFAQTLEQADRSYSAIEALKDHLGYIVPPAVRNQIPKASASESEWNAISVSGQVGIVRDHIAALRRSEGSSCPPSHSTSLEMDATTVDLCKGIDSDSDSLLGTDIARLGKNDVSEVFGCPVSGAVGDDVGRILFSPTWDGLM</sequence>
<protein>
    <submittedName>
        <fullName evidence="2">Uncharacterized protein</fullName>
    </submittedName>
</protein>
<feature type="region of interest" description="Disordered" evidence="1">
    <location>
        <begin position="1"/>
        <end position="26"/>
    </location>
</feature>
<evidence type="ECO:0000313" key="3">
    <source>
        <dbReference type="Proteomes" id="UP000092666"/>
    </source>
</evidence>
<accession>A0A1B9H132</accession>
<feature type="region of interest" description="Disordered" evidence="1">
    <location>
        <begin position="167"/>
        <end position="197"/>
    </location>
</feature>
<name>A0A1B9H132_9TREE</name>
<reference evidence="3" key="2">
    <citation type="submission" date="2013-12" db="EMBL/GenBank/DDBJ databases">
        <title>Evolution of pathogenesis and genome organization in the Tremellales.</title>
        <authorList>
            <person name="Cuomo C."/>
            <person name="Litvintseva A."/>
            <person name="Heitman J."/>
            <person name="Chen Y."/>
            <person name="Sun S."/>
            <person name="Springer D."/>
            <person name="Dromer F."/>
            <person name="Young S."/>
            <person name="Zeng Q."/>
            <person name="Chapman S."/>
            <person name="Gujja S."/>
            <person name="Saif S."/>
            <person name="Birren B."/>
        </authorList>
    </citation>
    <scope>NUCLEOTIDE SEQUENCE [LARGE SCALE GENOMIC DNA]</scope>
    <source>
        <strain evidence="3">BCC8398</strain>
    </source>
</reference>
<proteinExistence type="predicted"/>
<organism evidence="2 3">
    <name type="scientific">Kwoniella heveanensis BCC8398</name>
    <dbReference type="NCBI Taxonomy" id="1296120"/>
    <lineage>
        <taxon>Eukaryota</taxon>
        <taxon>Fungi</taxon>
        <taxon>Dikarya</taxon>
        <taxon>Basidiomycota</taxon>
        <taxon>Agaricomycotina</taxon>
        <taxon>Tremellomycetes</taxon>
        <taxon>Tremellales</taxon>
        <taxon>Cryptococcaceae</taxon>
        <taxon>Kwoniella</taxon>
    </lineage>
</organism>
<gene>
    <name evidence="2" type="ORF">I316_01580</name>
</gene>
<dbReference type="Proteomes" id="UP000092666">
    <property type="component" value="Unassembled WGS sequence"/>
</dbReference>
<reference evidence="2 3" key="1">
    <citation type="submission" date="2013-07" db="EMBL/GenBank/DDBJ databases">
        <title>The Genome Sequence of Cryptococcus heveanensis BCC8398.</title>
        <authorList>
            <consortium name="The Broad Institute Genome Sequencing Platform"/>
            <person name="Cuomo C."/>
            <person name="Litvintseva A."/>
            <person name="Chen Y."/>
            <person name="Heitman J."/>
            <person name="Sun S."/>
            <person name="Springer D."/>
            <person name="Dromer F."/>
            <person name="Young S.K."/>
            <person name="Zeng Q."/>
            <person name="Gargeya S."/>
            <person name="Fitzgerald M."/>
            <person name="Abouelleil A."/>
            <person name="Alvarado L."/>
            <person name="Berlin A.M."/>
            <person name="Chapman S.B."/>
            <person name="Dewar J."/>
            <person name="Goldberg J."/>
            <person name="Griggs A."/>
            <person name="Gujja S."/>
            <person name="Hansen M."/>
            <person name="Howarth C."/>
            <person name="Imamovic A."/>
            <person name="Larimer J."/>
            <person name="McCowan C."/>
            <person name="Murphy C."/>
            <person name="Pearson M."/>
            <person name="Priest M."/>
            <person name="Roberts A."/>
            <person name="Saif S."/>
            <person name="Shea T."/>
            <person name="Sykes S."/>
            <person name="Wortman J."/>
            <person name="Nusbaum C."/>
            <person name="Birren B."/>
        </authorList>
    </citation>
    <scope>NUCLEOTIDE SEQUENCE [LARGE SCALE GENOMIC DNA]</scope>
    <source>
        <strain evidence="2 3">BCC8398</strain>
    </source>
</reference>
<dbReference type="AlphaFoldDB" id="A0A1B9H132"/>